<evidence type="ECO:0000256" key="4">
    <source>
        <dbReference type="ARBA" id="ARBA00047684"/>
    </source>
</evidence>
<gene>
    <name evidence="6" type="ORF">BT63DRAFT_427440</name>
</gene>
<dbReference type="OrthoDB" id="10266039at2759"/>
<evidence type="ECO:0000256" key="2">
    <source>
        <dbReference type="ARBA" id="ARBA00022631"/>
    </source>
</evidence>
<dbReference type="InterPro" id="IPR047233">
    <property type="entry name" value="UAH_cupin"/>
</dbReference>
<dbReference type="CDD" id="cd20298">
    <property type="entry name" value="cupin_UAH"/>
    <property type="match status" value="1"/>
</dbReference>
<evidence type="ECO:0008006" key="8">
    <source>
        <dbReference type="Google" id="ProtNLM"/>
    </source>
</evidence>
<dbReference type="PANTHER" id="PTHR21221">
    <property type="entry name" value="UREIDOGLYCOLATE HYDROLASE"/>
    <property type="match status" value="1"/>
</dbReference>
<accession>A0A6A6U400</accession>
<reference evidence="6" key="1">
    <citation type="journal article" date="2020" name="Stud. Mycol.">
        <title>101 Dothideomycetes genomes: a test case for predicting lifestyles and emergence of pathogens.</title>
        <authorList>
            <person name="Haridas S."/>
            <person name="Albert R."/>
            <person name="Binder M."/>
            <person name="Bloem J."/>
            <person name="Labutti K."/>
            <person name="Salamov A."/>
            <person name="Andreopoulos B."/>
            <person name="Baker S."/>
            <person name="Barry K."/>
            <person name="Bills G."/>
            <person name="Bluhm B."/>
            <person name="Cannon C."/>
            <person name="Castanera R."/>
            <person name="Culley D."/>
            <person name="Daum C."/>
            <person name="Ezra D."/>
            <person name="Gonzalez J."/>
            <person name="Henrissat B."/>
            <person name="Kuo A."/>
            <person name="Liang C."/>
            <person name="Lipzen A."/>
            <person name="Lutzoni F."/>
            <person name="Magnuson J."/>
            <person name="Mondo S."/>
            <person name="Nolan M."/>
            <person name="Ohm R."/>
            <person name="Pangilinan J."/>
            <person name="Park H.-J."/>
            <person name="Ramirez L."/>
            <person name="Alfaro M."/>
            <person name="Sun H."/>
            <person name="Tritt A."/>
            <person name="Yoshinaga Y."/>
            <person name="Zwiers L.-H."/>
            <person name="Turgeon B."/>
            <person name="Goodwin S."/>
            <person name="Spatafora J."/>
            <person name="Crous P."/>
            <person name="Grigoriev I."/>
        </authorList>
    </citation>
    <scope>NUCLEOTIDE SEQUENCE</scope>
    <source>
        <strain evidence="6">CBS 115976</strain>
    </source>
</reference>
<keyword evidence="7" id="KW-1185">Reference proteome</keyword>
<feature type="compositionally biased region" description="Pro residues" evidence="5">
    <location>
        <begin position="185"/>
        <end position="199"/>
    </location>
</feature>
<dbReference type="Proteomes" id="UP000799302">
    <property type="component" value="Unassembled WGS sequence"/>
</dbReference>
<dbReference type="GO" id="GO:0006144">
    <property type="term" value="P:purine nucleobase metabolic process"/>
    <property type="evidence" value="ECO:0007669"/>
    <property type="project" value="UniProtKB-KW"/>
</dbReference>
<dbReference type="Gene3D" id="2.60.120.480">
    <property type="entry name" value="Ureidoglycolate hydrolase"/>
    <property type="match status" value="1"/>
</dbReference>
<evidence type="ECO:0000256" key="1">
    <source>
        <dbReference type="ARBA" id="ARBA00011738"/>
    </source>
</evidence>
<protein>
    <recommendedName>
        <fullName evidence="8">Ureidoglycolate hydrolase</fullName>
    </recommendedName>
</protein>
<evidence type="ECO:0000313" key="7">
    <source>
        <dbReference type="Proteomes" id="UP000799302"/>
    </source>
</evidence>
<dbReference type="GO" id="GO:0050385">
    <property type="term" value="F:ureidoglycolate lyase activity"/>
    <property type="evidence" value="ECO:0007669"/>
    <property type="project" value="UniProtKB-EC"/>
</dbReference>
<comment type="subunit">
    <text evidence="1">Homodimer.</text>
</comment>
<dbReference type="SUPFAM" id="SSF51182">
    <property type="entry name" value="RmlC-like cupins"/>
    <property type="match status" value="1"/>
</dbReference>
<dbReference type="GO" id="GO:0000256">
    <property type="term" value="P:allantoin catabolic process"/>
    <property type="evidence" value="ECO:0007669"/>
    <property type="project" value="InterPro"/>
</dbReference>
<proteinExistence type="predicted"/>
<evidence type="ECO:0000256" key="3">
    <source>
        <dbReference type="ARBA" id="ARBA00023239"/>
    </source>
</evidence>
<dbReference type="InterPro" id="IPR011051">
    <property type="entry name" value="RmlC_Cupin_sf"/>
</dbReference>
<name>A0A6A6U400_9PEZI</name>
<dbReference type="InterPro" id="IPR007247">
    <property type="entry name" value="Ureidogly_lyase"/>
</dbReference>
<sequence length="314" mass="33681">MSDPLSPRRIPIEPLTPSTFAPFGTVIQNPTTATSTSHSTLNPILANQGTATKYANISSLENFYHLAPSRKPASAQMTMFICQPRPLRTPSSSDDIAGIFDVKMLERHAYTTQTFIPIGLAARDPSTCYLVIVAPTMHTTPPRINILARPLPYPVPDAPSKTRKKKSALERYGLARPTPYTNDTTPPPPPTTSESPPPWTSSLQSSANSQARASRLPRRAGPPNLAGLRAFIARGDQAVTYGAGTWHAPMVVLGAEAVEFVVVQFANGVGIEDCQELSWDTVTKSGRRLPSVEVVVDEAVVKGEGGMAGISAKL</sequence>
<dbReference type="GO" id="GO:0004848">
    <property type="term" value="F:ureidoglycolate hydrolase activity"/>
    <property type="evidence" value="ECO:0007669"/>
    <property type="project" value="InterPro"/>
</dbReference>
<dbReference type="EMBL" id="MU004238">
    <property type="protein sequence ID" value="KAF2667019.1"/>
    <property type="molecule type" value="Genomic_DNA"/>
</dbReference>
<organism evidence="6 7">
    <name type="scientific">Microthyrium microscopicum</name>
    <dbReference type="NCBI Taxonomy" id="703497"/>
    <lineage>
        <taxon>Eukaryota</taxon>
        <taxon>Fungi</taxon>
        <taxon>Dikarya</taxon>
        <taxon>Ascomycota</taxon>
        <taxon>Pezizomycotina</taxon>
        <taxon>Dothideomycetes</taxon>
        <taxon>Dothideomycetes incertae sedis</taxon>
        <taxon>Microthyriales</taxon>
        <taxon>Microthyriaceae</taxon>
        <taxon>Microthyrium</taxon>
    </lineage>
</organism>
<feature type="compositionally biased region" description="Low complexity" evidence="5">
    <location>
        <begin position="200"/>
        <end position="214"/>
    </location>
</feature>
<evidence type="ECO:0000256" key="5">
    <source>
        <dbReference type="SAM" id="MobiDB-lite"/>
    </source>
</evidence>
<comment type="catalytic activity">
    <reaction evidence="4">
        <text>(S)-ureidoglycolate = urea + glyoxylate</text>
        <dbReference type="Rhea" id="RHEA:11304"/>
        <dbReference type="ChEBI" id="CHEBI:16199"/>
        <dbReference type="ChEBI" id="CHEBI:36655"/>
        <dbReference type="ChEBI" id="CHEBI:57296"/>
        <dbReference type="EC" id="4.3.2.3"/>
    </reaction>
</comment>
<evidence type="ECO:0000313" key="6">
    <source>
        <dbReference type="EMBL" id="KAF2667019.1"/>
    </source>
</evidence>
<dbReference type="AlphaFoldDB" id="A0A6A6U400"/>
<dbReference type="Pfam" id="PF04115">
    <property type="entry name" value="Ureidogly_lyase"/>
    <property type="match status" value="1"/>
</dbReference>
<dbReference type="PANTHER" id="PTHR21221:SF1">
    <property type="entry name" value="UREIDOGLYCOLATE LYASE"/>
    <property type="match status" value="1"/>
</dbReference>
<keyword evidence="3" id="KW-0456">Lyase</keyword>
<feature type="region of interest" description="Disordered" evidence="5">
    <location>
        <begin position="147"/>
        <end position="221"/>
    </location>
</feature>
<keyword evidence="2" id="KW-0659">Purine metabolism</keyword>
<dbReference type="InterPro" id="IPR024060">
    <property type="entry name" value="Ureidoglycolate_lyase_dom_sf"/>
</dbReference>